<dbReference type="RefSeq" id="WP_135771849.1">
    <property type="nucleotide sequence ID" value="NZ_RQFT01000012.1"/>
</dbReference>
<reference evidence="1 2" key="1">
    <citation type="journal article" date="2019" name="PLoS Negl. Trop. Dis.">
        <title>Revisiting the worldwide diversity of Leptospira species in the environment.</title>
        <authorList>
            <person name="Vincent A.T."/>
            <person name="Schiettekatte O."/>
            <person name="Bourhy P."/>
            <person name="Veyrier F.J."/>
            <person name="Picardeau M."/>
        </authorList>
    </citation>
    <scope>NUCLEOTIDE SEQUENCE [LARGE SCALE GENOMIC DNA]</scope>
    <source>
        <strain evidence="1 2">201800273</strain>
    </source>
</reference>
<dbReference type="EMBL" id="RQFT01000012">
    <property type="protein sequence ID" value="TGL03544.1"/>
    <property type="molecule type" value="Genomic_DNA"/>
</dbReference>
<sequence>MKNIYFFSFLILLYSNCADLKSAKELKEENNKLNNSTTLLLLANQILLDYNAGMPINNMQFRFSTIDKQNVVLSLSEYCINVYTIVGLDPSKIVTEWQSLTKYPSKCNINQSVDFKCFSSKNIYINEYILPASLGFTNAENICNSEAKGTILVY</sequence>
<evidence type="ECO:0000313" key="1">
    <source>
        <dbReference type="EMBL" id="TGL03544.1"/>
    </source>
</evidence>
<dbReference type="Proteomes" id="UP000297641">
    <property type="component" value="Unassembled WGS sequence"/>
</dbReference>
<organism evidence="1 2">
    <name type="scientific">Leptospira bouyouniensis</name>
    <dbReference type="NCBI Taxonomy" id="2484911"/>
    <lineage>
        <taxon>Bacteria</taxon>
        <taxon>Pseudomonadati</taxon>
        <taxon>Spirochaetota</taxon>
        <taxon>Spirochaetia</taxon>
        <taxon>Leptospirales</taxon>
        <taxon>Leptospiraceae</taxon>
        <taxon>Leptospira</taxon>
    </lineage>
</organism>
<comment type="caution">
    <text evidence="1">The sequence shown here is derived from an EMBL/GenBank/DDBJ whole genome shotgun (WGS) entry which is preliminary data.</text>
</comment>
<gene>
    <name evidence="1" type="ORF">EHQ43_17465</name>
</gene>
<evidence type="ECO:0000313" key="2">
    <source>
        <dbReference type="Proteomes" id="UP000297641"/>
    </source>
</evidence>
<protein>
    <submittedName>
        <fullName evidence="1">Uncharacterized protein</fullName>
    </submittedName>
</protein>
<name>A0A7I0HPP5_9LEPT</name>
<dbReference type="AlphaFoldDB" id="A0A7I0HPP5"/>
<proteinExistence type="predicted"/>
<accession>A0A7I0HPP5</accession>